<feature type="compositionally biased region" description="Acidic residues" evidence="3">
    <location>
        <begin position="334"/>
        <end position="393"/>
    </location>
</feature>
<feature type="compositionally biased region" description="Basic and acidic residues" evidence="3">
    <location>
        <begin position="587"/>
        <end position="605"/>
    </location>
</feature>
<feature type="region of interest" description="Disordered" evidence="3">
    <location>
        <begin position="186"/>
        <end position="425"/>
    </location>
</feature>
<proteinExistence type="predicted"/>
<keyword evidence="5" id="KW-0966">Cell projection</keyword>
<reference evidence="5 6" key="1">
    <citation type="submission" date="2019-08" db="EMBL/GenBank/DDBJ databases">
        <title>Archaea genome.</title>
        <authorList>
            <person name="Kajale S."/>
            <person name="Shouche Y."/>
            <person name="Deshpande N."/>
            <person name="Sharma A."/>
        </authorList>
    </citation>
    <scope>NUCLEOTIDE SEQUENCE [LARGE SCALE GENOMIC DNA]</scope>
    <source>
        <strain evidence="5 6">ESP3B_9</strain>
    </source>
</reference>
<dbReference type="Pfam" id="PF05377">
    <property type="entry name" value="FlaC_arch"/>
    <property type="match status" value="1"/>
</dbReference>
<evidence type="ECO:0000313" key="6">
    <source>
        <dbReference type="Proteomes" id="UP000324104"/>
    </source>
</evidence>
<dbReference type="AlphaFoldDB" id="A0A5D5AIU9"/>
<feature type="domain" description="Archaeal flagella protein FlaD/E" evidence="4">
    <location>
        <begin position="422"/>
        <end position="513"/>
    </location>
</feature>
<dbReference type="GO" id="GO:0097588">
    <property type="term" value="P:archaeal or bacterial-type flagellum-dependent cell motility"/>
    <property type="evidence" value="ECO:0007669"/>
    <property type="project" value="InterPro"/>
</dbReference>
<protein>
    <submittedName>
        <fullName evidence="5">Flagella accessory C family protein</fullName>
    </submittedName>
</protein>
<evidence type="ECO:0000313" key="5">
    <source>
        <dbReference type="EMBL" id="TYT61646.1"/>
    </source>
</evidence>
<feature type="compositionally biased region" description="Acidic residues" evidence="3">
    <location>
        <begin position="610"/>
        <end position="620"/>
    </location>
</feature>
<evidence type="ECO:0000256" key="1">
    <source>
        <dbReference type="ARBA" id="ARBA00004618"/>
    </source>
</evidence>
<feature type="compositionally biased region" description="Basic and acidic residues" evidence="3">
    <location>
        <begin position="688"/>
        <end position="701"/>
    </location>
</feature>
<feature type="compositionally biased region" description="Basic and acidic residues" evidence="3">
    <location>
        <begin position="713"/>
        <end position="733"/>
    </location>
</feature>
<feature type="compositionally biased region" description="Acidic residues" evidence="3">
    <location>
        <begin position="215"/>
        <end position="305"/>
    </location>
</feature>
<evidence type="ECO:0000256" key="2">
    <source>
        <dbReference type="ARBA" id="ARBA00022440"/>
    </source>
</evidence>
<feature type="compositionally biased region" description="Gly residues" evidence="3">
    <location>
        <begin position="47"/>
        <end position="66"/>
    </location>
</feature>
<evidence type="ECO:0000259" key="4">
    <source>
        <dbReference type="Pfam" id="PF04659"/>
    </source>
</evidence>
<dbReference type="EMBL" id="VTAW01000015">
    <property type="protein sequence ID" value="TYT61646.1"/>
    <property type="molecule type" value="Genomic_DNA"/>
</dbReference>
<dbReference type="PANTHER" id="PTHR40698:SF1">
    <property type="entry name" value="FLAGELLA-RELATED PROTEIN D-RELATED"/>
    <property type="match status" value="1"/>
</dbReference>
<gene>
    <name evidence="5" type="ORF">FYC77_12305</name>
</gene>
<feature type="compositionally biased region" description="Basic and acidic residues" evidence="3">
    <location>
        <begin position="630"/>
        <end position="670"/>
    </location>
</feature>
<dbReference type="InterPro" id="IPR009205">
    <property type="entry name" value="FlaC_arc"/>
</dbReference>
<accession>A0A5D5AIU9</accession>
<comment type="caution">
    <text evidence="5">The sequence shown here is derived from an EMBL/GenBank/DDBJ whole genome shotgun (WGS) entry which is preliminary data.</text>
</comment>
<feature type="compositionally biased region" description="Polar residues" evidence="3">
    <location>
        <begin position="143"/>
        <end position="153"/>
    </location>
</feature>
<dbReference type="RefSeq" id="WP_149081795.1">
    <property type="nucleotide sequence ID" value="NZ_VTAW01000015.1"/>
</dbReference>
<keyword evidence="6" id="KW-1185">Reference proteome</keyword>
<dbReference type="PANTHER" id="PTHR40698">
    <property type="entry name" value="FLAGELLA-RELATED PROTEIN E-RELATED-RELATED"/>
    <property type="match status" value="1"/>
</dbReference>
<keyword evidence="5" id="KW-0282">Flagellum</keyword>
<dbReference type="Proteomes" id="UP000324104">
    <property type="component" value="Unassembled WGS sequence"/>
</dbReference>
<feature type="compositionally biased region" description="Polar residues" evidence="3">
    <location>
        <begin position="541"/>
        <end position="556"/>
    </location>
</feature>
<keyword evidence="5" id="KW-0969">Cilium</keyword>
<evidence type="ECO:0000256" key="3">
    <source>
        <dbReference type="SAM" id="MobiDB-lite"/>
    </source>
</evidence>
<organism evidence="5 6">
    <name type="scientific">Natrialba swarupiae</name>
    <dbReference type="NCBI Taxonomy" id="2448032"/>
    <lineage>
        <taxon>Archaea</taxon>
        <taxon>Methanobacteriati</taxon>
        <taxon>Methanobacteriota</taxon>
        <taxon>Stenosarchaea group</taxon>
        <taxon>Halobacteria</taxon>
        <taxon>Halobacteriales</taxon>
        <taxon>Natrialbaceae</taxon>
        <taxon>Natrialba</taxon>
    </lineage>
</organism>
<feature type="region of interest" description="Disordered" evidence="3">
    <location>
        <begin position="529"/>
        <end position="670"/>
    </location>
</feature>
<feature type="region of interest" description="Disordered" evidence="3">
    <location>
        <begin position="1"/>
        <end position="161"/>
    </location>
</feature>
<dbReference type="GO" id="GO:0097589">
    <property type="term" value="C:archaeal-type flagellum"/>
    <property type="evidence" value="ECO:0007669"/>
    <property type="project" value="UniProtKB-SubCell"/>
</dbReference>
<comment type="subcellular location">
    <subcellularLocation>
        <location evidence="1">Archaeal flagellum</location>
    </subcellularLocation>
</comment>
<sequence>MLLSIIGNILGNEDDDGSTDSGNGDDPLADGNLAGGMSEEALMPGTSTGGGESATDGGSGSMGGGMDDADLFDDGSGSDDTLLGDDGSGSDDDLLGEGDEMGGEAEFEMGDGGDATFDGMDEDTGGVSSEIEARVEEMENEVGSLSSTVNTVQSENEQIGESLEEIEENIRKLLEVYEMVTQGVNPFVEGDSLSDTFDGGAQGSGNFGGQSLFDGQDDGDDQEDVDEDIANAEAEAFLDESLIDDEDDEEFADPEEGDEFSDLDEDDEFADPEEGDEFSDLDEDDEFADLEADDETDDDGGDLSFDELKSQYDSGDADWEDEEDVGADSADSGSELDAESDSELDEPDDPFDDVQADDESDDPLAADDSLAEPDADGDDLETDDAGFEADDPLPADAGGAAVDDADASEEPSLPDPPWDDGGRPYLGSIPSAYDTEFVVMDWLDYLVDEVGLNGAARTIRFYGSIRWIDPSVESYLLTTLNGFEDGPDVDDPEPSSALGVDHKRSLWWINRIATPEKKRVPFDQWLVEEGVTDDRPDDLEPSTTGDTVEDANSNVTEESDSFAPTDSPAEMEVSFTEEAIDPPSPDADGHSRETTVDAKTDRDATSLELSTDDSVDDEDREASAGSACKIHIDESESTGRSDSVDDADRSVVEADEPDRPVVADRDAPERDQRMIWVDSDVILSESGIELREPRPDHDEATARSVLEPGAQSEVREVERGDRESVKPVVERGGDSELERWQVELITSLFSGADEGPRR</sequence>
<feature type="compositionally biased region" description="Acidic residues" evidence="3">
    <location>
        <begin position="315"/>
        <end position="326"/>
    </location>
</feature>
<dbReference type="InterPro" id="IPR006752">
    <property type="entry name" value="Arch_fla_DE"/>
</dbReference>
<feature type="region of interest" description="Disordered" evidence="3">
    <location>
        <begin position="687"/>
        <end position="733"/>
    </location>
</feature>
<name>A0A5D5AIU9_9EURY</name>
<keyword evidence="2" id="KW-0974">Archaeal flagellum</keyword>
<dbReference type="Pfam" id="PF04659">
    <property type="entry name" value="Arch_fla_DE"/>
    <property type="match status" value="1"/>
</dbReference>
<dbReference type="InterPro" id="IPR052494">
    <property type="entry name" value="Flagella_assembly_related"/>
</dbReference>
<feature type="compositionally biased region" description="Acidic residues" evidence="3">
    <location>
        <begin position="88"/>
        <end position="111"/>
    </location>
</feature>
<feature type="compositionally biased region" description="Acidic residues" evidence="3">
    <location>
        <begin position="67"/>
        <end position="77"/>
    </location>
</feature>